<keyword evidence="1 2" id="KW-0732">Signal</keyword>
<name>A0ABW5JTJ4_9FLAO</name>
<evidence type="ECO:0000259" key="3">
    <source>
        <dbReference type="Pfam" id="PF18962"/>
    </source>
</evidence>
<keyword evidence="5" id="KW-1185">Reference proteome</keyword>
<protein>
    <submittedName>
        <fullName evidence="4">T9SS type A sorting domain-containing protein</fullName>
    </submittedName>
</protein>
<evidence type="ECO:0000256" key="2">
    <source>
        <dbReference type="SAM" id="SignalP"/>
    </source>
</evidence>
<dbReference type="InterPro" id="IPR026444">
    <property type="entry name" value="Secre_tail"/>
</dbReference>
<accession>A0ABW5JTJ4</accession>
<gene>
    <name evidence="4" type="ORF">ACFSQS_06860</name>
</gene>
<organism evidence="4 5">
    <name type="scientific">Gelatiniphilus marinus</name>
    <dbReference type="NCBI Taxonomy" id="1759464"/>
    <lineage>
        <taxon>Bacteria</taxon>
        <taxon>Pseudomonadati</taxon>
        <taxon>Bacteroidota</taxon>
        <taxon>Flavobacteriia</taxon>
        <taxon>Flavobacteriales</taxon>
        <taxon>Flavobacteriaceae</taxon>
        <taxon>Gelatiniphilus</taxon>
    </lineage>
</organism>
<dbReference type="Pfam" id="PF18962">
    <property type="entry name" value="Por_Secre_tail"/>
    <property type="match status" value="1"/>
</dbReference>
<dbReference type="PANTHER" id="PTHR42754">
    <property type="entry name" value="ENDOGLUCANASE"/>
    <property type="match status" value="1"/>
</dbReference>
<dbReference type="NCBIfam" id="TIGR04183">
    <property type="entry name" value="Por_Secre_tail"/>
    <property type="match status" value="1"/>
</dbReference>
<feature type="domain" description="Secretion system C-terminal sorting" evidence="3">
    <location>
        <begin position="454"/>
        <end position="520"/>
    </location>
</feature>
<evidence type="ECO:0000313" key="5">
    <source>
        <dbReference type="Proteomes" id="UP001597441"/>
    </source>
</evidence>
<feature type="signal peptide" evidence="2">
    <location>
        <begin position="1"/>
        <end position="20"/>
    </location>
</feature>
<dbReference type="Proteomes" id="UP001597441">
    <property type="component" value="Unassembled WGS sequence"/>
</dbReference>
<feature type="chain" id="PRO_5045851697" evidence="2">
    <location>
        <begin position="21"/>
        <end position="522"/>
    </location>
</feature>
<proteinExistence type="predicted"/>
<sequence>MKRLLLFLTLLSLTVFTANAQIIWQNTIGGNTYDDVEDVIHTSDGGFLIVGASESGISGDKSENSKGNSDFWIVKTNSIGIVQWDKTFGGSGNDYPVSAIETANGDFVIVGDSNSNISGDKSENSKGDFDFWIVRINSFGTKIWDKTFGGSDYEFGVAIKETTTGDLLITGDSASNISGDKSENSRGFSDAWTIKITSTGTLLWDKTFGGDADEEVMSIVLTPDGGYVLGVIAESGISGDKTVNSSNNEDYWMVKVSSTNTIDWQKSFGGTSNSVTALSALIPTADGGYLLAGDSDSNIGGEKTENTNGGWDLWFIKTNSTGDIQWQNTIGGSDDEYTPHGFEKTSGGYVFAAETLSPISGDKTEDSNSSDIWLIELDASGNLIADKTYGTNSTEYPEQIVETNDRNYVVVSSVDDLSGDNTEAPIGDTDYWLFKVDKSTLSVNSIDAVLSTAIYPNPAKNHVNIISKTKIESVEIIDVTGKLISKIKSPNKTIDISGLSKGMYLLKLRSGNEMAIKRIIKQ</sequence>
<dbReference type="RefSeq" id="WP_388016119.1">
    <property type="nucleotide sequence ID" value="NZ_JBHUDT010000002.1"/>
</dbReference>
<evidence type="ECO:0000313" key="4">
    <source>
        <dbReference type="EMBL" id="MFD2534822.1"/>
    </source>
</evidence>
<dbReference type="PANTHER" id="PTHR42754:SF1">
    <property type="entry name" value="LIPOPROTEIN"/>
    <property type="match status" value="1"/>
</dbReference>
<evidence type="ECO:0000256" key="1">
    <source>
        <dbReference type="ARBA" id="ARBA00022729"/>
    </source>
</evidence>
<dbReference type="EMBL" id="JBHULK010000002">
    <property type="protein sequence ID" value="MFD2534822.1"/>
    <property type="molecule type" value="Genomic_DNA"/>
</dbReference>
<comment type="caution">
    <text evidence="4">The sequence shown here is derived from an EMBL/GenBank/DDBJ whole genome shotgun (WGS) entry which is preliminary data.</text>
</comment>
<reference evidence="5" key="1">
    <citation type="journal article" date="2019" name="Int. J. Syst. Evol. Microbiol.">
        <title>The Global Catalogue of Microorganisms (GCM) 10K type strain sequencing project: providing services to taxonomists for standard genome sequencing and annotation.</title>
        <authorList>
            <consortium name="The Broad Institute Genomics Platform"/>
            <consortium name="The Broad Institute Genome Sequencing Center for Infectious Disease"/>
            <person name="Wu L."/>
            <person name="Ma J."/>
        </authorList>
    </citation>
    <scope>NUCLEOTIDE SEQUENCE [LARGE SCALE GENOMIC DNA]</scope>
    <source>
        <strain evidence="5">KCTC 42903</strain>
    </source>
</reference>